<protein>
    <recommendedName>
        <fullName evidence="3">3-methyladenine DNA glycosylase</fullName>
    </recommendedName>
</protein>
<reference evidence="1 2" key="1">
    <citation type="submission" date="2018-11" db="EMBL/GenBank/DDBJ databases">
        <title>Sequencing the genomes of 1000 actinobacteria strains.</title>
        <authorList>
            <person name="Klenk H.-P."/>
        </authorList>
    </citation>
    <scope>NUCLEOTIDE SEQUENCE [LARGE SCALE GENOMIC DNA]</scope>
    <source>
        <strain evidence="1 2">DSM 44254</strain>
    </source>
</reference>
<dbReference type="Proteomes" id="UP000272400">
    <property type="component" value="Unassembled WGS sequence"/>
</dbReference>
<gene>
    <name evidence="1" type="ORF">EDD29_6485</name>
</gene>
<comment type="caution">
    <text evidence="1">The sequence shown here is derived from an EMBL/GenBank/DDBJ whole genome shotgun (WGS) entry which is preliminary data.</text>
</comment>
<dbReference type="RefSeq" id="WP_123667997.1">
    <property type="nucleotide sequence ID" value="NZ_RJKE01000001.1"/>
</dbReference>
<proteinExistence type="predicted"/>
<sequence>MAQVLGTVVPAGVWRARREAHRARLEGMIGGYLALRRAGRSHPVEDFLFTYYGHRPGRLLTWHPGAGVVLEGARDFGQAYRDTPEGTTLDLEALLPKRAKSLAWTRDLLAATASRQPHLGCFGMHEWAMVYRLGQEEVRHAAWPLRLPPGEVAAVVEQRGVRCSHFDAFRFFTPPARPLNVLQPTREGQRDQEQPGCLHANMDLYKWAYKLSPLIPAELVVDCFALAREIRSVDMRASPYDMAALGHPPIRVETAEGRAEYAARQRDFAARAEPLRAALVGHCDRLLSLL</sequence>
<keyword evidence="2" id="KW-1185">Reference proteome</keyword>
<evidence type="ECO:0000313" key="2">
    <source>
        <dbReference type="Proteomes" id="UP000272400"/>
    </source>
</evidence>
<organism evidence="1 2">
    <name type="scientific">Actinocorallia herbida</name>
    <dbReference type="NCBI Taxonomy" id="58109"/>
    <lineage>
        <taxon>Bacteria</taxon>
        <taxon>Bacillati</taxon>
        <taxon>Actinomycetota</taxon>
        <taxon>Actinomycetes</taxon>
        <taxon>Streptosporangiales</taxon>
        <taxon>Thermomonosporaceae</taxon>
        <taxon>Actinocorallia</taxon>
    </lineage>
</organism>
<evidence type="ECO:0008006" key="3">
    <source>
        <dbReference type="Google" id="ProtNLM"/>
    </source>
</evidence>
<evidence type="ECO:0000313" key="1">
    <source>
        <dbReference type="EMBL" id="ROO88803.1"/>
    </source>
</evidence>
<name>A0A3N1D5H6_9ACTN</name>
<dbReference type="OrthoDB" id="9790578at2"/>
<dbReference type="EMBL" id="RJKE01000001">
    <property type="protein sequence ID" value="ROO88803.1"/>
    <property type="molecule type" value="Genomic_DNA"/>
</dbReference>
<dbReference type="AlphaFoldDB" id="A0A3N1D5H6"/>
<accession>A0A3N1D5H6</accession>